<dbReference type="AlphaFoldDB" id="A0A7Y8RJ17"/>
<comment type="caution">
    <text evidence="2">The sequence shown here is derived from an EMBL/GenBank/DDBJ whole genome shotgun (WGS) entry which is preliminary data.</text>
</comment>
<evidence type="ECO:0000313" key="2">
    <source>
        <dbReference type="EMBL" id="NWN59939.1"/>
    </source>
</evidence>
<gene>
    <name evidence="2" type="ORF">HT123_01485</name>
</gene>
<dbReference type="RefSeq" id="WP_074854420.1">
    <property type="nucleotide sequence ID" value="NZ_JABUHS010000003.1"/>
</dbReference>
<feature type="domain" description="HTH-type transcriptional regulator AraC-type N-terminal" evidence="1">
    <location>
        <begin position="32"/>
        <end position="116"/>
    </location>
</feature>
<name>A0A7Y8RJ17_9PSED</name>
<evidence type="ECO:0000313" key="3">
    <source>
        <dbReference type="Proteomes" id="UP000543908"/>
    </source>
</evidence>
<dbReference type="InterPro" id="IPR032687">
    <property type="entry name" value="AraC-type_N"/>
</dbReference>
<organism evidence="2 3">
    <name type="scientific">Pseudomonas allii</name>
    <dbReference type="NCBI Taxonomy" id="2740531"/>
    <lineage>
        <taxon>Bacteria</taxon>
        <taxon>Pseudomonadati</taxon>
        <taxon>Pseudomonadota</taxon>
        <taxon>Gammaproteobacteria</taxon>
        <taxon>Pseudomonadales</taxon>
        <taxon>Pseudomonadaceae</taxon>
        <taxon>Pseudomonas</taxon>
    </lineage>
</organism>
<reference evidence="2 3" key="1">
    <citation type="submission" date="2020-05" db="EMBL/GenBank/DDBJ databases">
        <title>Onion-isolated Pseudomonas sp.</title>
        <authorList>
            <person name="Fujikawa T."/>
            <person name="Sawada H."/>
        </authorList>
    </citation>
    <scope>NUCLEOTIDE SEQUENCE [LARGE SCALE GENOMIC DNA]</scope>
    <source>
        <strain evidence="2 3">MAFF 301512</strain>
    </source>
</reference>
<accession>A0A7Y8RJ17</accession>
<evidence type="ECO:0000259" key="1">
    <source>
        <dbReference type="Pfam" id="PF12625"/>
    </source>
</evidence>
<protein>
    <submittedName>
        <fullName evidence="2">AraC family transcriptional regulator ligand-binding domain-containing protein</fullName>
    </submittedName>
</protein>
<dbReference type="Proteomes" id="UP000543908">
    <property type="component" value="Unassembled WGS sequence"/>
</dbReference>
<dbReference type="EMBL" id="JABUHS010000003">
    <property type="protein sequence ID" value="NWN59939.1"/>
    <property type="molecule type" value="Genomic_DNA"/>
</dbReference>
<sequence length="127" mass="14051">MTRPLTVSATWLVGVIEGLTRQGIEPSRLALNDGVHLVYHVTSSPVAMHSAQIDSLFAAYMRLLYGCMRADRRPARVELPGTDLRLADCYQAYLECPVTLGVEHARVVLDTELLDSTWHAADTQTRG</sequence>
<dbReference type="Pfam" id="PF12625">
    <property type="entry name" value="Arabinose_bd"/>
    <property type="match status" value="1"/>
</dbReference>
<proteinExistence type="predicted"/>